<dbReference type="PRINTS" id="PR00724">
    <property type="entry name" value="CRBOXYPTASEC"/>
</dbReference>
<keyword evidence="8" id="KW-1185">Reference proteome</keyword>
<keyword evidence="3 6" id="KW-0645">Protease</keyword>
<keyword evidence="4 6" id="KW-0378">Hydrolase</keyword>
<evidence type="ECO:0000256" key="2">
    <source>
        <dbReference type="ARBA" id="ARBA00022645"/>
    </source>
</evidence>
<dbReference type="PANTHER" id="PTHR11802:SF452">
    <property type="entry name" value="CARBOXYPEPTIDASE"/>
    <property type="match status" value="1"/>
</dbReference>
<evidence type="ECO:0000256" key="4">
    <source>
        <dbReference type="ARBA" id="ARBA00022801"/>
    </source>
</evidence>
<dbReference type="SUPFAM" id="SSF53474">
    <property type="entry name" value="alpha/beta-Hydrolases"/>
    <property type="match status" value="1"/>
</dbReference>
<evidence type="ECO:0000256" key="3">
    <source>
        <dbReference type="ARBA" id="ARBA00022670"/>
    </source>
</evidence>
<dbReference type="Proteomes" id="UP001437256">
    <property type="component" value="Unassembled WGS sequence"/>
</dbReference>
<dbReference type="EMBL" id="JBBXMP010000823">
    <property type="protein sequence ID" value="KAL0056912.1"/>
    <property type="molecule type" value="Genomic_DNA"/>
</dbReference>
<dbReference type="Gene3D" id="3.40.50.1820">
    <property type="entry name" value="alpha/beta hydrolase"/>
    <property type="match status" value="1"/>
</dbReference>
<comment type="caution">
    <text evidence="7">The sequence shown here is derived from an EMBL/GenBank/DDBJ whole genome shotgun (WGS) entry which is preliminary data.</text>
</comment>
<evidence type="ECO:0000256" key="6">
    <source>
        <dbReference type="RuleBase" id="RU361156"/>
    </source>
</evidence>
<evidence type="ECO:0000256" key="5">
    <source>
        <dbReference type="ARBA" id="ARBA00023180"/>
    </source>
</evidence>
<gene>
    <name evidence="7" type="ORF">AAF712_016475</name>
</gene>
<comment type="similarity">
    <text evidence="1 6">Belongs to the peptidase S10 family.</text>
</comment>
<dbReference type="PANTHER" id="PTHR11802">
    <property type="entry name" value="SERINE PROTEASE FAMILY S10 SERINE CARBOXYPEPTIDASE"/>
    <property type="match status" value="1"/>
</dbReference>
<dbReference type="Pfam" id="PF00450">
    <property type="entry name" value="Peptidase_S10"/>
    <property type="match status" value="1"/>
</dbReference>
<protein>
    <recommendedName>
        <fullName evidence="6">Carboxypeptidase</fullName>
        <ecNumber evidence="6">3.4.16.-</ecNumber>
    </recommendedName>
</protein>
<name>A0ABR2Z5M6_9AGAR</name>
<dbReference type="InterPro" id="IPR018202">
    <property type="entry name" value="Ser_caboxypep_ser_AS"/>
</dbReference>
<dbReference type="InterPro" id="IPR001563">
    <property type="entry name" value="Peptidase_S10"/>
</dbReference>
<keyword evidence="5" id="KW-0325">Glycoprotein</keyword>
<keyword evidence="2 6" id="KW-0121">Carboxypeptidase</keyword>
<dbReference type="InterPro" id="IPR029058">
    <property type="entry name" value="AB_hydrolase_fold"/>
</dbReference>
<evidence type="ECO:0000313" key="8">
    <source>
        <dbReference type="Proteomes" id="UP001437256"/>
    </source>
</evidence>
<organism evidence="7 8">
    <name type="scientific">Marasmius tenuissimus</name>
    <dbReference type="NCBI Taxonomy" id="585030"/>
    <lineage>
        <taxon>Eukaryota</taxon>
        <taxon>Fungi</taxon>
        <taxon>Dikarya</taxon>
        <taxon>Basidiomycota</taxon>
        <taxon>Agaricomycotina</taxon>
        <taxon>Agaricomycetes</taxon>
        <taxon>Agaricomycetidae</taxon>
        <taxon>Agaricales</taxon>
        <taxon>Marasmiineae</taxon>
        <taxon>Marasmiaceae</taxon>
        <taxon>Marasmius</taxon>
    </lineage>
</organism>
<evidence type="ECO:0000256" key="1">
    <source>
        <dbReference type="ARBA" id="ARBA00009431"/>
    </source>
</evidence>
<dbReference type="EC" id="3.4.16.-" evidence="6"/>
<proteinExistence type="inferred from homology"/>
<evidence type="ECO:0000313" key="7">
    <source>
        <dbReference type="EMBL" id="KAL0056912.1"/>
    </source>
</evidence>
<dbReference type="Gene3D" id="1.10.287.410">
    <property type="match status" value="1"/>
</dbReference>
<feature type="non-terminal residue" evidence="7">
    <location>
        <position position="371"/>
    </location>
</feature>
<accession>A0ABR2Z5M6</accession>
<sequence>MERWYTDGREYIKQNGLLYELVSHPSFTNYNLRITSPNLCDSTVHQHSGYLDIAPSKHLFFWFFEARNSPSTAPLILWLNGGPGCSSSIGLFFELGPCTITDGGHNTTINSYSWNQNANIIFLDQPVGVGFSYSESGGGVNNSVTAGQDLWSFLQLFFHRFPKYLTLPFHIAGESYAGTYIPHFAKVIHDRNQGSREHGYVPINLASLILANGLTSPKIQFTSVAEYVCNGPYPVFEDPQGPECSNLRENTLKCESHIQDCYSLGEKSICAGAFDYCLTNIWGPVMGALQLAGDRVQANDFNAPPETGLNPYDIRHPCSSSPDDDNDDMICYPEIPWIETYLNIPGHKSALGVDPERTFEMCNDTINDAFT</sequence>
<dbReference type="PROSITE" id="PS00131">
    <property type="entry name" value="CARBOXYPEPT_SER_SER"/>
    <property type="match status" value="1"/>
</dbReference>
<reference evidence="7 8" key="1">
    <citation type="submission" date="2024-05" db="EMBL/GenBank/DDBJ databases">
        <title>A draft genome resource for the thread blight pathogen Marasmius tenuissimus strain MS-2.</title>
        <authorList>
            <person name="Yulfo-Soto G.E."/>
            <person name="Baruah I.K."/>
            <person name="Amoako-Attah I."/>
            <person name="Bukari Y."/>
            <person name="Meinhardt L.W."/>
            <person name="Bailey B.A."/>
            <person name="Cohen S.P."/>
        </authorList>
    </citation>
    <scope>NUCLEOTIDE SEQUENCE [LARGE SCALE GENOMIC DNA]</scope>
    <source>
        <strain evidence="7 8">MS-2</strain>
    </source>
</reference>